<sequence>MLSSKADIDHVLNQLANKSVLIRVDFNVPIKEGKVENATRIQGAIPTIMKILELNPQNVALMSHMGRPDGKRFENASLKIIVLKLEELLGTEVNFVNDCAGSEATQVANARNGQINLLENLRFHVQEDGKGDDAIEAEIKADMRVLRKLERKYLPWEIFMQMRAHSSMVGIDHKLEWLVI</sequence>
<dbReference type="EMBL" id="CAJJDP010000125">
    <property type="protein sequence ID" value="CAD8201635.1"/>
    <property type="molecule type" value="Genomic_DNA"/>
</dbReference>
<gene>
    <name evidence="3" type="ORF">POCTA_138.1.T1250058</name>
</gene>
<dbReference type="GO" id="GO:0004618">
    <property type="term" value="F:phosphoglycerate kinase activity"/>
    <property type="evidence" value="ECO:0007669"/>
    <property type="project" value="InterPro"/>
</dbReference>
<proteinExistence type="predicted"/>
<keyword evidence="4" id="KW-1185">Reference proteome</keyword>
<dbReference type="AlphaFoldDB" id="A0A8S1XKE9"/>
<comment type="subunit">
    <text evidence="1">Monomer.</text>
</comment>
<dbReference type="OMA" id="CAGPEVE"/>
<dbReference type="PANTHER" id="PTHR11406">
    <property type="entry name" value="PHOSPHOGLYCERATE KINASE"/>
    <property type="match status" value="1"/>
</dbReference>
<dbReference type="GO" id="GO:0006094">
    <property type="term" value="P:gluconeogenesis"/>
    <property type="evidence" value="ECO:0007669"/>
    <property type="project" value="TreeGrafter"/>
</dbReference>
<dbReference type="GO" id="GO:0006096">
    <property type="term" value="P:glycolytic process"/>
    <property type="evidence" value="ECO:0007669"/>
    <property type="project" value="UniProtKB-KW"/>
</dbReference>
<dbReference type="Pfam" id="PF00162">
    <property type="entry name" value="PGK"/>
    <property type="match status" value="1"/>
</dbReference>
<evidence type="ECO:0008006" key="5">
    <source>
        <dbReference type="Google" id="ProtNLM"/>
    </source>
</evidence>
<organism evidence="3 4">
    <name type="scientific">Paramecium octaurelia</name>
    <dbReference type="NCBI Taxonomy" id="43137"/>
    <lineage>
        <taxon>Eukaryota</taxon>
        <taxon>Sar</taxon>
        <taxon>Alveolata</taxon>
        <taxon>Ciliophora</taxon>
        <taxon>Intramacronucleata</taxon>
        <taxon>Oligohymenophorea</taxon>
        <taxon>Peniculida</taxon>
        <taxon>Parameciidae</taxon>
        <taxon>Paramecium</taxon>
    </lineage>
</organism>
<dbReference type="Proteomes" id="UP000683925">
    <property type="component" value="Unassembled WGS sequence"/>
</dbReference>
<reference evidence="3" key="1">
    <citation type="submission" date="2021-01" db="EMBL/GenBank/DDBJ databases">
        <authorList>
            <consortium name="Genoscope - CEA"/>
            <person name="William W."/>
        </authorList>
    </citation>
    <scope>NUCLEOTIDE SEQUENCE</scope>
</reference>
<dbReference type="GO" id="GO:0005829">
    <property type="term" value="C:cytosol"/>
    <property type="evidence" value="ECO:0007669"/>
    <property type="project" value="TreeGrafter"/>
</dbReference>
<evidence type="ECO:0000256" key="1">
    <source>
        <dbReference type="ARBA" id="ARBA00011245"/>
    </source>
</evidence>
<accession>A0A8S1XKE9</accession>
<evidence type="ECO:0000256" key="2">
    <source>
        <dbReference type="ARBA" id="ARBA00023152"/>
    </source>
</evidence>
<evidence type="ECO:0000313" key="4">
    <source>
        <dbReference type="Proteomes" id="UP000683925"/>
    </source>
</evidence>
<evidence type="ECO:0000313" key="3">
    <source>
        <dbReference type="EMBL" id="CAD8201635.1"/>
    </source>
</evidence>
<dbReference type="InterPro" id="IPR001576">
    <property type="entry name" value="Phosphoglycerate_kinase"/>
</dbReference>
<dbReference type="GO" id="GO:0005524">
    <property type="term" value="F:ATP binding"/>
    <property type="evidence" value="ECO:0007669"/>
    <property type="project" value="TreeGrafter"/>
</dbReference>
<comment type="caution">
    <text evidence="3">The sequence shown here is derived from an EMBL/GenBank/DDBJ whole genome shotgun (WGS) entry which is preliminary data.</text>
</comment>
<name>A0A8S1XKE9_PAROT</name>
<protein>
    <recommendedName>
        <fullName evidence="5">Phosphoglycerate kinase</fullName>
    </recommendedName>
</protein>
<keyword evidence="2" id="KW-0324">Glycolysis</keyword>
<dbReference type="OrthoDB" id="275353at2759"/>
<dbReference type="PANTHER" id="PTHR11406:SF0">
    <property type="entry name" value="PHOSPHOGLYCERATE KINASE"/>
    <property type="match status" value="1"/>
</dbReference>
<dbReference type="GO" id="GO:0043531">
    <property type="term" value="F:ADP binding"/>
    <property type="evidence" value="ECO:0007669"/>
    <property type="project" value="TreeGrafter"/>
</dbReference>